<organism evidence="1">
    <name type="scientific">marine metagenome</name>
    <dbReference type="NCBI Taxonomy" id="408172"/>
    <lineage>
        <taxon>unclassified sequences</taxon>
        <taxon>metagenomes</taxon>
        <taxon>ecological metagenomes</taxon>
    </lineage>
</organism>
<protein>
    <submittedName>
        <fullName evidence="1">Uncharacterized protein</fullName>
    </submittedName>
</protein>
<proteinExistence type="predicted"/>
<dbReference type="EMBL" id="UINC01160214">
    <property type="protein sequence ID" value="SVD58735.1"/>
    <property type="molecule type" value="Genomic_DNA"/>
</dbReference>
<evidence type="ECO:0000313" key="1">
    <source>
        <dbReference type="EMBL" id="SVD58735.1"/>
    </source>
</evidence>
<dbReference type="AlphaFoldDB" id="A0A382WK81"/>
<sequence>MDIIARAMVTLAAQRGPIEYFETVGGD</sequence>
<name>A0A382WK81_9ZZZZ</name>
<accession>A0A382WK81</accession>
<reference evidence="1" key="1">
    <citation type="submission" date="2018-05" db="EMBL/GenBank/DDBJ databases">
        <authorList>
            <person name="Lanie J.A."/>
            <person name="Ng W.-L."/>
            <person name="Kazmierczak K.M."/>
            <person name="Andrzejewski T.M."/>
            <person name="Davidsen T.M."/>
            <person name="Wayne K.J."/>
            <person name="Tettelin H."/>
            <person name="Glass J.I."/>
            <person name="Rusch D."/>
            <person name="Podicherti R."/>
            <person name="Tsui H.-C.T."/>
            <person name="Winkler M.E."/>
        </authorList>
    </citation>
    <scope>NUCLEOTIDE SEQUENCE</scope>
</reference>
<gene>
    <name evidence="1" type="ORF">METZ01_LOCUS411589</name>
</gene>